<dbReference type="KEGG" id="vg:33350053"/>
<organism evidence="2 3">
    <name type="scientific">red squirrel adenovirus 1</name>
    <dbReference type="NCBI Taxonomy" id="2773314"/>
    <lineage>
        <taxon>Viruses</taxon>
        <taxon>Varidnaviria</taxon>
        <taxon>Bamfordvirae</taxon>
        <taxon>Preplasmiviricota</taxon>
        <taxon>Polisuviricotina</taxon>
        <taxon>Pharingeaviricetes</taxon>
        <taxon>Rowavirales</taxon>
        <taxon>Adenoviridae</taxon>
        <taxon>Mastadenovirus</taxon>
        <taxon>Mastadenovirus sciuri</taxon>
        <taxon>Squirrel mastadenovirus A</taxon>
    </lineage>
</organism>
<dbReference type="InterPro" id="IPR004292">
    <property type="entry name" value="L1-like"/>
</dbReference>
<dbReference type="EMBL" id="KY427939">
    <property type="protein sequence ID" value="ARE31882.1"/>
    <property type="molecule type" value="Genomic_DNA"/>
</dbReference>
<evidence type="ECO:0000313" key="3">
    <source>
        <dbReference type="Proteomes" id="UP000201505"/>
    </source>
</evidence>
<sequence length="340" mass="38819">MHPVLRQMKPLPKNDSHHSAIVTASNTEPESLLPDEGEGIARLTTDPERHPRVAIKKDASEAYIPRANLARDNEGEYPEGIRDLRLKAGREIRLPRDYKVTDDDFEVPESGAPISQARAHLEAASLATAYQQTVKEERNFQESFNNHVRTLLSREEVCIGLMHLWDFVEAFLTNPRSKSLTAQLFLIVSHARDDGIFKESLLNIAEPEGRWLLDLINVLQSIIVQEHNLPLSEKVAAVNYAAMSLGRFYARKIYDSPFVPLDKEVKVTTFYMRMILKILTLSDDIGIYRNERMQRVVSSGRTRELSDVELMRHLRRALTNGDGHSVTPRRHNPSDDDEEY</sequence>
<proteinExistence type="predicted"/>
<evidence type="ECO:0000256" key="1">
    <source>
        <dbReference type="SAM" id="MobiDB-lite"/>
    </source>
</evidence>
<dbReference type="GeneID" id="33350053"/>
<evidence type="ECO:0000313" key="2">
    <source>
        <dbReference type="EMBL" id="ARE31882.1"/>
    </source>
</evidence>
<reference evidence="2 3" key="1">
    <citation type="journal article" date="2017" name="Arch. Virol.">
        <title>A red squirrel associated adenovirus identified by a combined microarray and deep sequencing approach.</title>
        <authorList>
            <person name="Abendroth B."/>
            <person name="Hoper D."/>
            <person name="Ulrich R.G."/>
            <person name="Larres G."/>
            <person name="Beer M."/>
        </authorList>
    </citation>
    <scope>NUCLEOTIDE SEQUENCE [LARGE SCALE GENOMIC DNA]</scope>
    <source>
        <strain evidence="2 3">DE/2013/Sciurus vulgaris/2013Pa405-00252</strain>
    </source>
</reference>
<name>A0A240FBG1_9ADEN</name>
<protein>
    <submittedName>
        <fullName evidence="2">52 kDa protein</fullName>
    </submittedName>
</protein>
<accession>A0A240FBG1</accession>
<feature type="region of interest" description="Disordered" evidence="1">
    <location>
        <begin position="319"/>
        <end position="340"/>
    </location>
</feature>
<dbReference type="RefSeq" id="YP_009389492.1">
    <property type="nucleotide sequence ID" value="NC_035207.1"/>
</dbReference>
<keyword evidence="3" id="KW-1185">Reference proteome</keyword>
<dbReference type="Proteomes" id="UP000201505">
    <property type="component" value="Segment"/>
</dbReference>
<dbReference type="Pfam" id="PF03052">
    <property type="entry name" value="Adeno_52K"/>
    <property type="match status" value="1"/>
</dbReference>